<dbReference type="Proteomes" id="UP000507470">
    <property type="component" value="Unassembled WGS sequence"/>
</dbReference>
<evidence type="ECO:0000313" key="2">
    <source>
        <dbReference type="EMBL" id="CAC5419516.1"/>
    </source>
</evidence>
<feature type="domain" description="Reverse transcriptase" evidence="1">
    <location>
        <begin position="1"/>
        <end position="151"/>
    </location>
</feature>
<sequence>MNFPPTFIRWIEIIYKNIKSKVLINGALYDEINVTRSIRQGCPLNICFYAIVIEALTNKVRNNEQIQGIAIPNHSEKIKLFQNADDCSMISTNLKDYDLMVKAFNDFGSVSGSKINETKTEILKIGNPNTTDFQNLELLSKESVKLFGIYFGKKQSGSKLGKEIKCTYIISKL</sequence>
<dbReference type="OrthoDB" id="6255742at2759"/>
<name>A0A6J8EHS0_MYTCO</name>
<evidence type="ECO:0000259" key="1">
    <source>
        <dbReference type="PROSITE" id="PS50878"/>
    </source>
</evidence>
<dbReference type="PANTHER" id="PTHR31635">
    <property type="entry name" value="REVERSE TRANSCRIPTASE DOMAIN-CONTAINING PROTEIN-RELATED"/>
    <property type="match status" value="1"/>
</dbReference>
<reference evidence="2 3" key="1">
    <citation type="submission" date="2020-06" db="EMBL/GenBank/DDBJ databases">
        <authorList>
            <person name="Li R."/>
            <person name="Bekaert M."/>
        </authorList>
    </citation>
    <scope>NUCLEOTIDE SEQUENCE [LARGE SCALE GENOMIC DNA]</scope>
    <source>
        <strain evidence="3">wild</strain>
    </source>
</reference>
<dbReference type="PANTHER" id="PTHR31635:SF196">
    <property type="entry name" value="REVERSE TRANSCRIPTASE DOMAIN-CONTAINING PROTEIN-RELATED"/>
    <property type="match status" value="1"/>
</dbReference>
<dbReference type="InterPro" id="IPR043502">
    <property type="entry name" value="DNA/RNA_pol_sf"/>
</dbReference>
<organism evidence="2 3">
    <name type="scientific">Mytilus coruscus</name>
    <name type="common">Sea mussel</name>
    <dbReference type="NCBI Taxonomy" id="42192"/>
    <lineage>
        <taxon>Eukaryota</taxon>
        <taxon>Metazoa</taxon>
        <taxon>Spiralia</taxon>
        <taxon>Lophotrochozoa</taxon>
        <taxon>Mollusca</taxon>
        <taxon>Bivalvia</taxon>
        <taxon>Autobranchia</taxon>
        <taxon>Pteriomorphia</taxon>
        <taxon>Mytilida</taxon>
        <taxon>Mytiloidea</taxon>
        <taxon>Mytilidae</taxon>
        <taxon>Mytilinae</taxon>
        <taxon>Mytilus</taxon>
    </lineage>
</organism>
<evidence type="ECO:0000313" key="3">
    <source>
        <dbReference type="Proteomes" id="UP000507470"/>
    </source>
</evidence>
<proteinExistence type="predicted"/>
<dbReference type="EMBL" id="CACVKT020009034">
    <property type="protein sequence ID" value="CAC5419516.1"/>
    <property type="molecule type" value="Genomic_DNA"/>
</dbReference>
<dbReference type="InterPro" id="IPR000477">
    <property type="entry name" value="RT_dom"/>
</dbReference>
<gene>
    <name evidence="2" type="ORF">MCOR_51844</name>
</gene>
<protein>
    <recommendedName>
        <fullName evidence="1">Reverse transcriptase domain-containing protein</fullName>
    </recommendedName>
</protein>
<keyword evidence="3" id="KW-1185">Reference proteome</keyword>
<accession>A0A6J8EHS0</accession>
<dbReference type="AlphaFoldDB" id="A0A6J8EHS0"/>
<dbReference type="SUPFAM" id="SSF56672">
    <property type="entry name" value="DNA/RNA polymerases"/>
    <property type="match status" value="1"/>
</dbReference>
<dbReference type="Pfam" id="PF00078">
    <property type="entry name" value="RVT_1"/>
    <property type="match status" value="1"/>
</dbReference>
<dbReference type="PROSITE" id="PS50878">
    <property type="entry name" value="RT_POL"/>
    <property type="match status" value="1"/>
</dbReference>